<evidence type="ECO:0000313" key="16">
    <source>
        <dbReference type="Proteomes" id="UP000521872"/>
    </source>
</evidence>
<dbReference type="CDD" id="cd04475">
    <property type="entry name" value="RPA1_DBD_B"/>
    <property type="match status" value="1"/>
</dbReference>
<dbReference type="PANTHER" id="PTHR47165">
    <property type="entry name" value="OS03G0429900 PROTEIN"/>
    <property type="match status" value="1"/>
</dbReference>
<keyword evidence="6 9" id="KW-0862">Zinc</keyword>
<dbReference type="FunFam" id="2.40.50.140:FF:000064">
    <property type="entry name" value="Replication protein A subunit"/>
    <property type="match status" value="1"/>
</dbReference>
<dbReference type="CDD" id="cd04474">
    <property type="entry name" value="RPA1_DBD_A"/>
    <property type="match status" value="1"/>
</dbReference>
<evidence type="ECO:0000256" key="9">
    <source>
        <dbReference type="RuleBase" id="RU364130"/>
    </source>
</evidence>
<dbReference type="GO" id="GO:0006260">
    <property type="term" value="P:DNA replication"/>
    <property type="evidence" value="ECO:0007669"/>
    <property type="project" value="UniProtKB-KW"/>
</dbReference>
<evidence type="ECO:0000259" key="12">
    <source>
        <dbReference type="Pfam" id="PF04057"/>
    </source>
</evidence>
<dbReference type="GO" id="GO:0007004">
    <property type="term" value="P:telomere maintenance via telomerase"/>
    <property type="evidence" value="ECO:0007669"/>
    <property type="project" value="UniProtKB-ARBA"/>
</dbReference>
<dbReference type="GO" id="GO:0006281">
    <property type="term" value="P:DNA repair"/>
    <property type="evidence" value="ECO:0007669"/>
    <property type="project" value="InterPro"/>
</dbReference>
<keyword evidence="8 9" id="KW-0539">Nucleus</keyword>
<dbReference type="Pfam" id="PF08646">
    <property type="entry name" value="Rep_fac-A_C"/>
    <property type="match status" value="1"/>
</dbReference>
<keyword evidence="16" id="KW-1185">Reference proteome</keyword>
<dbReference type="GO" id="GO:0006310">
    <property type="term" value="P:DNA recombination"/>
    <property type="evidence" value="ECO:0007669"/>
    <property type="project" value="InterPro"/>
</dbReference>
<organism evidence="15 16">
    <name type="scientific">Agrocybe pediades</name>
    <dbReference type="NCBI Taxonomy" id="84607"/>
    <lineage>
        <taxon>Eukaryota</taxon>
        <taxon>Fungi</taxon>
        <taxon>Dikarya</taxon>
        <taxon>Basidiomycota</taxon>
        <taxon>Agaricomycotina</taxon>
        <taxon>Agaricomycetes</taxon>
        <taxon>Agaricomycetidae</taxon>
        <taxon>Agaricales</taxon>
        <taxon>Agaricineae</taxon>
        <taxon>Strophariaceae</taxon>
        <taxon>Agrocybe</taxon>
    </lineage>
</organism>
<evidence type="ECO:0000256" key="6">
    <source>
        <dbReference type="ARBA" id="ARBA00022833"/>
    </source>
</evidence>
<evidence type="ECO:0000256" key="5">
    <source>
        <dbReference type="ARBA" id="ARBA00022771"/>
    </source>
</evidence>
<dbReference type="Gene3D" id="2.40.50.140">
    <property type="entry name" value="Nucleic acid-binding proteins"/>
    <property type="match status" value="4"/>
</dbReference>
<dbReference type="Pfam" id="PF01336">
    <property type="entry name" value="tRNA_anti-codon"/>
    <property type="match status" value="1"/>
</dbReference>
<dbReference type="PANTHER" id="PTHR47165:SF4">
    <property type="entry name" value="OS03G0429900 PROTEIN"/>
    <property type="match status" value="1"/>
</dbReference>
<evidence type="ECO:0000259" key="11">
    <source>
        <dbReference type="Pfam" id="PF01336"/>
    </source>
</evidence>
<evidence type="ECO:0000256" key="3">
    <source>
        <dbReference type="ARBA" id="ARBA00022705"/>
    </source>
</evidence>
<evidence type="ECO:0000313" key="15">
    <source>
        <dbReference type="EMBL" id="KAF4615161.1"/>
    </source>
</evidence>
<evidence type="ECO:0000256" key="8">
    <source>
        <dbReference type="ARBA" id="ARBA00023242"/>
    </source>
</evidence>
<proteinExistence type="inferred from homology"/>
<evidence type="ECO:0000256" key="7">
    <source>
        <dbReference type="ARBA" id="ARBA00023125"/>
    </source>
</evidence>
<dbReference type="InterPro" id="IPR004365">
    <property type="entry name" value="NA-bd_OB_tRNA"/>
</dbReference>
<dbReference type="Proteomes" id="UP000521872">
    <property type="component" value="Unassembled WGS sequence"/>
</dbReference>
<dbReference type="GO" id="GO:0005662">
    <property type="term" value="C:DNA replication factor A complex"/>
    <property type="evidence" value="ECO:0007669"/>
    <property type="project" value="UniProtKB-ARBA"/>
</dbReference>
<comment type="subcellular location">
    <subcellularLocation>
        <location evidence="1 9">Nucleus</location>
    </subcellularLocation>
</comment>
<evidence type="ECO:0000259" key="13">
    <source>
        <dbReference type="Pfam" id="PF08646"/>
    </source>
</evidence>
<evidence type="ECO:0000256" key="10">
    <source>
        <dbReference type="SAM" id="MobiDB-lite"/>
    </source>
</evidence>
<dbReference type="FunFam" id="2.40.50.140:FF:000041">
    <property type="entry name" value="Replication protein A subunit"/>
    <property type="match status" value="1"/>
</dbReference>
<feature type="region of interest" description="Disordered" evidence="10">
    <location>
        <begin position="122"/>
        <end position="176"/>
    </location>
</feature>
<accession>A0A8H4VLH1</accession>
<dbReference type="Pfam" id="PF16900">
    <property type="entry name" value="REPA_OB_2"/>
    <property type="match status" value="1"/>
</dbReference>
<feature type="domain" description="Replication protein A OB" evidence="14">
    <location>
        <begin position="299"/>
        <end position="397"/>
    </location>
</feature>
<dbReference type="InterPro" id="IPR047192">
    <property type="entry name" value="Euk_RPA1_DBD_C"/>
</dbReference>
<dbReference type="EMBL" id="JAACJL010000044">
    <property type="protein sequence ID" value="KAF4615161.1"/>
    <property type="molecule type" value="Genomic_DNA"/>
</dbReference>
<dbReference type="FunFam" id="2.40.50.140:FF:000090">
    <property type="entry name" value="Replication protein A subunit"/>
    <property type="match status" value="1"/>
</dbReference>
<feature type="compositionally biased region" description="Low complexity" evidence="10">
    <location>
        <begin position="135"/>
        <end position="152"/>
    </location>
</feature>
<comment type="subunit">
    <text evidence="9">Component of the heterotrimeric canonical replication protein A complex (RPA).</text>
</comment>
<evidence type="ECO:0000256" key="4">
    <source>
        <dbReference type="ARBA" id="ARBA00022723"/>
    </source>
</evidence>
<feature type="domain" description="Replication factor-A protein 1 N-terminal" evidence="12">
    <location>
        <begin position="20"/>
        <end position="113"/>
    </location>
</feature>
<evidence type="ECO:0000256" key="2">
    <source>
        <dbReference type="ARBA" id="ARBA00005690"/>
    </source>
</evidence>
<comment type="function">
    <text evidence="9">As part of the replication protein A (RPA/RP-A), a single-stranded DNA-binding heterotrimeric complex, may play an essential role in DNA replication, recombination and repair. Binds and stabilizes single-stranded DNA intermediates, preventing complementary DNA reannealing and recruiting different proteins involved in DNA metabolism.</text>
</comment>
<dbReference type="CDD" id="cd04476">
    <property type="entry name" value="RPA1_DBD_C"/>
    <property type="match status" value="1"/>
</dbReference>
<sequence>MTTYELSAGCCKLLQTANPEDTDVFEHEYTVQFLSVKKVGNNPNATGPSAMDRYRIIMSDGVNYMQAMLATQLNTLIQENSITKHTVAVIDKLTCNYVQDKRLVIVLSLRVVGQAPEKIGEPLLIGPSSEQTNDSAINTPAAASTSAAPITNKQPANNVGSSAPPPQAPAKSSRHGNIYPIEGLSPYQNNWTIKARVTQKSDIKTWSNARGEGKLFNVTLMDDTGEIRGTGFNLVVDELYPKLEEGKVYYISKARVNLAKKKFSNINNDYELSFERNTEVEECHEVGNMPTIKYNFVSLDELEKLNKDAICDVIGIVKETGDLTMINSAKQNRQIPKRELTLVDKSGFSVRLTIWGKQAEQFSPTEPTPVIAFKGVKVGDFGGRSLSMVSTSTMQINPDIEECFALRGWFDSLGDTQTFKAHSISSGQSSTFGFNRADIRSLDEVKQAEYGMPDKPDMFSTRATVMHIKSDNISYPACPTPNCNKKVIEVGDQWRCEKCSQNFPAPEHRYIMSLAVADYSGQAWLQGFNEVGLAIFGMTANELLEIRDRDPSQYNAILHKANCNTFNFSCRAKQDTYNDNTRVRYGISRIQPLNYKEEAMAMRDLLFTPWAR</sequence>
<evidence type="ECO:0000256" key="1">
    <source>
        <dbReference type="ARBA" id="ARBA00004123"/>
    </source>
</evidence>
<comment type="similarity">
    <text evidence="2 9">Belongs to the replication factor A protein 1 family.</text>
</comment>
<reference evidence="15 16" key="1">
    <citation type="submission" date="2019-12" db="EMBL/GenBank/DDBJ databases">
        <authorList>
            <person name="Floudas D."/>
            <person name="Bentzer J."/>
            <person name="Ahren D."/>
            <person name="Johansson T."/>
            <person name="Persson P."/>
            <person name="Tunlid A."/>
        </authorList>
    </citation>
    <scope>NUCLEOTIDE SEQUENCE [LARGE SCALE GENOMIC DNA]</scope>
    <source>
        <strain evidence="15 16">CBS 102.39</strain>
    </source>
</reference>
<dbReference type="GO" id="GO:0000781">
    <property type="term" value="C:chromosome, telomeric region"/>
    <property type="evidence" value="ECO:0007669"/>
    <property type="project" value="UniProtKB-ARBA"/>
</dbReference>
<keyword evidence="3 9" id="KW-0235">DNA replication</keyword>
<comment type="caution">
    <text evidence="15">The sequence shown here is derived from an EMBL/GenBank/DDBJ whole genome shotgun (WGS) entry which is preliminary data.</text>
</comment>
<dbReference type="CDD" id="cd04477">
    <property type="entry name" value="RPA1N"/>
    <property type="match status" value="1"/>
</dbReference>
<feature type="domain" description="OB" evidence="11">
    <location>
        <begin position="191"/>
        <end position="271"/>
    </location>
</feature>
<dbReference type="AlphaFoldDB" id="A0A8H4VLH1"/>
<dbReference type="GO" id="GO:0008270">
    <property type="term" value="F:zinc ion binding"/>
    <property type="evidence" value="ECO:0007669"/>
    <property type="project" value="UniProtKB-KW"/>
</dbReference>
<gene>
    <name evidence="15" type="ORF">D9613_003179</name>
</gene>
<name>A0A8H4VLH1_9AGAR</name>
<protein>
    <recommendedName>
        <fullName evidence="9">Replication protein A subunit</fullName>
    </recommendedName>
</protein>
<dbReference type="InterPro" id="IPR031657">
    <property type="entry name" value="REPA_OB_2"/>
</dbReference>
<dbReference type="NCBIfam" id="TIGR00617">
    <property type="entry name" value="rpa1"/>
    <property type="match status" value="1"/>
</dbReference>
<dbReference type="SUPFAM" id="SSF50249">
    <property type="entry name" value="Nucleic acid-binding proteins"/>
    <property type="match status" value="4"/>
</dbReference>
<dbReference type="GO" id="GO:0003677">
    <property type="term" value="F:DNA binding"/>
    <property type="evidence" value="ECO:0007669"/>
    <property type="project" value="UniProtKB-KW"/>
</dbReference>
<dbReference type="InterPro" id="IPR004591">
    <property type="entry name" value="Rfa1"/>
</dbReference>
<keyword evidence="7 9" id="KW-0238">DNA-binding</keyword>
<dbReference type="Pfam" id="PF04057">
    <property type="entry name" value="Rep-A_N"/>
    <property type="match status" value="1"/>
</dbReference>
<evidence type="ECO:0000259" key="14">
    <source>
        <dbReference type="Pfam" id="PF16900"/>
    </source>
</evidence>
<keyword evidence="5 9" id="KW-0863">Zinc-finger</keyword>
<dbReference type="InterPro" id="IPR007199">
    <property type="entry name" value="Rep_factor-A_N"/>
</dbReference>
<feature type="domain" description="Replication factor A C-terminal" evidence="13">
    <location>
        <begin position="458"/>
        <end position="601"/>
    </location>
</feature>
<dbReference type="InterPro" id="IPR013955">
    <property type="entry name" value="Rep_factor-A_C"/>
</dbReference>
<keyword evidence="4 9" id="KW-0479">Metal-binding</keyword>
<dbReference type="InterPro" id="IPR012340">
    <property type="entry name" value="NA-bd_OB-fold"/>
</dbReference>